<evidence type="ECO:0000256" key="8">
    <source>
        <dbReference type="ARBA" id="ARBA00040729"/>
    </source>
</evidence>
<dbReference type="InterPro" id="IPR046342">
    <property type="entry name" value="CBS_dom_sf"/>
</dbReference>
<evidence type="ECO:0000256" key="6">
    <source>
        <dbReference type="ARBA" id="ARBA00023285"/>
    </source>
</evidence>
<dbReference type="InterPro" id="IPR016169">
    <property type="entry name" value="FAD-bd_PCMH_sub2"/>
</dbReference>
<evidence type="ECO:0000313" key="12">
    <source>
        <dbReference type="EMBL" id="AWB33691.1"/>
    </source>
</evidence>
<evidence type="ECO:0000256" key="3">
    <source>
        <dbReference type="ARBA" id="ARBA00022737"/>
    </source>
</evidence>
<dbReference type="PROSITE" id="PS51371">
    <property type="entry name" value="CBS"/>
    <property type="match status" value="2"/>
</dbReference>
<dbReference type="RefSeq" id="WP_108621120.1">
    <property type="nucleotide sequence ID" value="NZ_CP028901.1"/>
</dbReference>
<dbReference type="Gene3D" id="3.10.580.10">
    <property type="entry name" value="CBS-domain"/>
    <property type="match status" value="1"/>
</dbReference>
<gene>
    <name evidence="12" type="ORF">DBV39_08235</name>
</gene>
<dbReference type="InterPro" id="IPR036318">
    <property type="entry name" value="FAD-bd_PCMH-like_sf"/>
</dbReference>
<dbReference type="Gene3D" id="3.30.465.10">
    <property type="match status" value="1"/>
</dbReference>
<feature type="compositionally biased region" description="Polar residues" evidence="10">
    <location>
        <begin position="1"/>
        <end position="10"/>
    </location>
</feature>
<dbReference type="GO" id="GO:0050660">
    <property type="term" value="F:flavin adenine dinucleotide binding"/>
    <property type="evidence" value="ECO:0007669"/>
    <property type="project" value="InterPro"/>
</dbReference>
<dbReference type="InterPro" id="IPR054115">
    <property type="entry name" value="CorC_N"/>
</dbReference>
<evidence type="ECO:0000256" key="4">
    <source>
        <dbReference type="ARBA" id="ARBA00022842"/>
    </source>
</evidence>
<dbReference type="KEGG" id="boz:DBV39_08235"/>
<dbReference type="InterPro" id="IPR000644">
    <property type="entry name" value="CBS_dom"/>
</dbReference>
<evidence type="ECO:0000313" key="13">
    <source>
        <dbReference type="Proteomes" id="UP000244571"/>
    </source>
</evidence>
<feature type="region of interest" description="Disordered" evidence="10">
    <location>
        <begin position="1"/>
        <end position="21"/>
    </location>
</feature>
<comment type="function">
    <text evidence="7">Plays a role in the transport of magnesium and cobalt ions.</text>
</comment>
<dbReference type="Proteomes" id="UP000244571">
    <property type="component" value="Chromosome"/>
</dbReference>
<proteinExistence type="inferred from homology"/>
<dbReference type="Pfam" id="PF21917">
    <property type="entry name" value="NMB0537_N"/>
    <property type="match status" value="1"/>
</dbReference>
<sequence length="293" mass="33450">MSDPYPTSSGPEPDPHTKPRHSLMDRIMSILRRDPEDKDDILAVLDAAHDRELIDANGYAILKGALEVSDMTAADIMVPRGKMDMLDVEMPMKELVPRIVEMAHSRFPVYEDSTENVIGMFMTKDILRTMLEPDLTLRDLVRPAIFIPESKRLNVLLQEFRTNRNHIALVVDEHGGITGLVTMEDVLEQIVGEIEDEFDENEQMVFHDGLNTWRIMAASELEDIETLLGCQFPDGDYDTIGGWLAHELGHIPKRGDRHQLRDLQFEVLRADSRRALWVRARRLPTPQAPELSH</sequence>
<comment type="similarity">
    <text evidence="1">Belongs to the UPF0053 family.</text>
</comment>
<keyword evidence="5 9" id="KW-0129">CBS domain</keyword>
<keyword evidence="13" id="KW-1185">Reference proteome</keyword>
<evidence type="ECO:0000256" key="5">
    <source>
        <dbReference type="ARBA" id="ARBA00023122"/>
    </source>
</evidence>
<dbReference type="SUPFAM" id="SSF56176">
    <property type="entry name" value="FAD-binding/transporter-associated domain-like"/>
    <property type="match status" value="1"/>
</dbReference>
<evidence type="ECO:0000256" key="9">
    <source>
        <dbReference type="PROSITE-ProRule" id="PRU00703"/>
    </source>
</evidence>
<dbReference type="InterPro" id="IPR044751">
    <property type="entry name" value="Ion_transp-like_CBS"/>
</dbReference>
<feature type="domain" description="CBS" evidence="11">
    <location>
        <begin position="77"/>
        <end position="137"/>
    </location>
</feature>
<dbReference type="PANTHER" id="PTHR22777">
    <property type="entry name" value="HEMOLYSIN-RELATED"/>
    <property type="match status" value="1"/>
</dbReference>
<dbReference type="CDD" id="cd04590">
    <property type="entry name" value="CBS_pair_CorC_HlyC_assoc"/>
    <property type="match status" value="1"/>
</dbReference>
<evidence type="ECO:0000256" key="7">
    <source>
        <dbReference type="ARBA" id="ARBA00037273"/>
    </source>
</evidence>
<protein>
    <recommendedName>
        <fullName evidence="8">Magnesium and cobalt efflux protein CorC</fullName>
    </recommendedName>
</protein>
<dbReference type="AlphaFoldDB" id="A0A2R4XIQ4"/>
<dbReference type="SUPFAM" id="SSF54631">
    <property type="entry name" value="CBS-domain pair"/>
    <property type="match status" value="1"/>
</dbReference>
<keyword evidence="3" id="KW-0677">Repeat</keyword>
<evidence type="ECO:0000256" key="10">
    <source>
        <dbReference type="SAM" id="MobiDB-lite"/>
    </source>
</evidence>
<dbReference type="OrthoDB" id="9798188at2"/>
<dbReference type="GO" id="GO:0005886">
    <property type="term" value="C:plasma membrane"/>
    <property type="evidence" value="ECO:0007669"/>
    <property type="project" value="TreeGrafter"/>
</dbReference>
<dbReference type="Pfam" id="PF03471">
    <property type="entry name" value="CorC_HlyC"/>
    <property type="match status" value="1"/>
</dbReference>
<reference evidence="12 13" key="1">
    <citation type="submission" date="2018-04" db="EMBL/GenBank/DDBJ databases">
        <title>Bordetella sp. HZ20 isolated from seawater.</title>
        <authorList>
            <person name="Sun C."/>
        </authorList>
    </citation>
    <scope>NUCLEOTIDE SEQUENCE [LARGE SCALE GENOMIC DNA]</scope>
    <source>
        <strain evidence="12 13">HZ20</strain>
    </source>
</reference>
<evidence type="ECO:0000256" key="2">
    <source>
        <dbReference type="ARBA" id="ARBA00022448"/>
    </source>
</evidence>
<feature type="domain" description="CBS" evidence="11">
    <location>
        <begin position="140"/>
        <end position="197"/>
    </location>
</feature>
<dbReference type="FunFam" id="3.10.580.10:FF:000002">
    <property type="entry name" value="Magnesium/cobalt efflux protein CorC"/>
    <property type="match status" value="1"/>
</dbReference>
<organism evidence="12 13">
    <name type="scientific">Orrella marina</name>
    <dbReference type="NCBI Taxonomy" id="2163011"/>
    <lineage>
        <taxon>Bacteria</taxon>
        <taxon>Pseudomonadati</taxon>
        <taxon>Pseudomonadota</taxon>
        <taxon>Betaproteobacteria</taxon>
        <taxon>Burkholderiales</taxon>
        <taxon>Alcaligenaceae</taxon>
        <taxon>Orrella</taxon>
    </lineage>
</organism>
<dbReference type="Pfam" id="PF00571">
    <property type="entry name" value="CBS"/>
    <property type="match status" value="2"/>
</dbReference>
<evidence type="ECO:0000256" key="1">
    <source>
        <dbReference type="ARBA" id="ARBA00006337"/>
    </source>
</evidence>
<dbReference type="SMART" id="SM01091">
    <property type="entry name" value="CorC_HlyC"/>
    <property type="match status" value="1"/>
</dbReference>
<keyword evidence="6" id="KW-0170">Cobalt</keyword>
<evidence type="ECO:0000259" key="11">
    <source>
        <dbReference type="PROSITE" id="PS51371"/>
    </source>
</evidence>
<keyword evidence="4" id="KW-0460">Magnesium</keyword>
<dbReference type="EMBL" id="CP028901">
    <property type="protein sequence ID" value="AWB33691.1"/>
    <property type="molecule type" value="Genomic_DNA"/>
</dbReference>
<dbReference type="PANTHER" id="PTHR22777:SF27">
    <property type="entry name" value="MAGNESIUM AND COBALT EFFLUX PROTEIN CORC"/>
    <property type="match status" value="1"/>
</dbReference>
<name>A0A2R4XIQ4_9BURK</name>
<dbReference type="InterPro" id="IPR005170">
    <property type="entry name" value="Transptr-assoc_dom"/>
</dbReference>
<accession>A0A2R4XIQ4</accession>
<keyword evidence="2" id="KW-0813">Transport</keyword>